<name>A0AAV8YW89_9CUCU</name>
<reference evidence="3" key="1">
    <citation type="journal article" date="2023" name="Insect Mol. Biol.">
        <title>Genome sequencing provides insights into the evolution of gene families encoding plant cell wall-degrading enzymes in longhorned beetles.</title>
        <authorList>
            <person name="Shin N.R."/>
            <person name="Okamura Y."/>
            <person name="Kirsch R."/>
            <person name="Pauchet Y."/>
        </authorList>
    </citation>
    <scope>NUCLEOTIDE SEQUENCE</scope>
    <source>
        <strain evidence="3">AMC_N1</strain>
    </source>
</reference>
<keyword evidence="1" id="KW-0325">Glycoprotein</keyword>
<dbReference type="Gene3D" id="3.40.50.1820">
    <property type="entry name" value="alpha/beta hydrolase"/>
    <property type="match status" value="1"/>
</dbReference>
<proteinExistence type="predicted"/>
<feature type="domain" description="Carboxylesterase type B" evidence="2">
    <location>
        <begin position="12"/>
        <end position="58"/>
    </location>
</feature>
<evidence type="ECO:0000313" key="4">
    <source>
        <dbReference type="Proteomes" id="UP001162162"/>
    </source>
</evidence>
<protein>
    <recommendedName>
        <fullName evidence="2">Carboxylesterase type B domain-containing protein</fullName>
    </recommendedName>
</protein>
<dbReference type="EMBL" id="JAPWTK010000041">
    <property type="protein sequence ID" value="KAJ8954938.1"/>
    <property type="molecule type" value="Genomic_DNA"/>
</dbReference>
<accession>A0AAV8YW89</accession>
<dbReference type="Pfam" id="PF00135">
    <property type="entry name" value="COesterase"/>
    <property type="match status" value="1"/>
</dbReference>
<evidence type="ECO:0000256" key="1">
    <source>
        <dbReference type="ARBA" id="ARBA00023180"/>
    </source>
</evidence>
<dbReference type="Proteomes" id="UP001162162">
    <property type="component" value="Unassembled WGS sequence"/>
</dbReference>
<evidence type="ECO:0000313" key="3">
    <source>
        <dbReference type="EMBL" id="KAJ8954938.1"/>
    </source>
</evidence>
<keyword evidence="4" id="KW-1185">Reference proteome</keyword>
<organism evidence="3 4">
    <name type="scientific">Aromia moschata</name>
    <dbReference type="NCBI Taxonomy" id="1265417"/>
    <lineage>
        <taxon>Eukaryota</taxon>
        <taxon>Metazoa</taxon>
        <taxon>Ecdysozoa</taxon>
        <taxon>Arthropoda</taxon>
        <taxon>Hexapoda</taxon>
        <taxon>Insecta</taxon>
        <taxon>Pterygota</taxon>
        <taxon>Neoptera</taxon>
        <taxon>Endopterygota</taxon>
        <taxon>Coleoptera</taxon>
        <taxon>Polyphaga</taxon>
        <taxon>Cucujiformia</taxon>
        <taxon>Chrysomeloidea</taxon>
        <taxon>Cerambycidae</taxon>
        <taxon>Cerambycinae</taxon>
        <taxon>Callichromatini</taxon>
        <taxon>Aromia</taxon>
    </lineage>
</organism>
<sequence>MVSLSDEKVLPPPEVDISSGRVRGTWGVSYEGRKYAAFEGIPYALPPIGELRFEFPRSQLSP</sequence>
<comment type="caution">
    <text evidence="3">The sequence shown here is derived from an EMBL/GenBank/DDBJ whole genome shotgun (WGS) entry which is preliminary data.</text>
</comment>
<dbReference type="InterPro" id="IPR002018">
    <property type="entry name" value="CarbesteraseB"/>
</dbReference>
<evidence type="ECO:0000259" key="2">
    <source>
        <dbReference type="Pfam" id="PF00135"/>
    </source>
</evidence>
<dbReference type="InterPro" id="IPR029058">
    <property type="entry name" value="AB_hydrolase_fold"/>
</dbReference>
<gene>
    <name evidence="3" type="ORF">NQ318_000368</name>
</gene>
<dbReference type="SUPFAM" id="SSF53474">
    <property type="entry name" value="alpha/beta-Hydrolases"/>
    <property type="match status" value="1"/>
</dbReference>
<dbReference type="AlphaFoldDB" id="A0AAV8YW89"/>